<dbReference type="EMBL" id="JAVDYC010000001">
    <property type="protein sequence ID" value="MDR7327035.1"/>
    <property type="molecule type" value="Genomic_DNA"/>
</dbReference>
<reference evidence="3 4" key="1">
    <citation type="submission" date="2023-07" db="EMBL/GenBank/DDBJ databases">
        <title>Sequencing the genomes of 1000 actinobacteria strains.</title>
        <authorList>
            <person name="Klenk H.-P."/>
        </authorList>
    </citation>
    <scope>NUCLEOTIDE SEQUENCE [LARGE SCALE GENOMIC DNA]</scope>
    <source>
        <strain evidence="3 4">DSM 44711</strain>
    </source>
</reference>
<name>A0AAE3ZY68_9ACTN</name>
<gene>
    <name evidence="3" type="ORF">J2S44_007285</name>
</gene>
<comment type="similarity">
    <text evidence="1">Belongs to the AHA1 family.</text>
</comment>
<dbReference type="InterPro" id="IPR023393">
    <property type="entry name" value="START-like_dom_sf"/>
</dbReference>
<protein>
    <submittedName>
        <fullName evidence="3">Uncharacterized protein YndB with AHSA1/START domain</fullName>
    </submittedName>
</protein>
<dbReference type="AlphaFoldDB" id="A0AAE3ZY68"/>
<evidence type="ECO:0000256" key="1">
    <source>
        <dbReference type="ARBA" id="ARBA00006817"/>
    </source>
</evidence>
<comment type="caution">
    <text evidence="3">The sequence shown here is derived from an EMBL/GenBank/DDBJ whole genome shotgun (WGS) entry which is preliminary data.</text>
</comment>
<dbReference type="CDD" id="cd07814">
    <property type="entry name" value="SRPBCC_CalC_Aha1-like"/>
    <property type="match status" value="1"/>
</dbReference>
<dbReference type="RefSeq" id="WP_310423790.1">
    <property type="nucleotide sequence ID" value="NZ_JAVDYC010000001.1"/>
</dbReference>
<dbReference type="SUPFAM" id="SSF55961">
    <property type="entry name" value="Bet v1-like"/>
    <property type="match status" value="1"/>
</dbReference>
<accession>A0AAE3ZY68</accession>
<sequence>MSARLRGDELIARRWLAASPERVWTAFTTPAGIAAFWGGAHAVVPPGSVAVDLRPGGEFALDTRAPGGATRRLRFVYVSVAPPRELVFDEPVTGLRSTVTIRPDGDGVELTVHQRGLPPELRTTRAANGLASILEALTIHLRNGEADDPA</sequence>
<evidence type="ECO:0000259" key="2">
    <source>
        <dbReference type="Pfam" id="PF08327"/>
    </source>
</evidence>
<dbReference type="Proteomes" id="UP001183629">
    <property type="component" value="Unassembled WGS sequence"/>
</dbReference>
<evidence type="ECO:0000313" key="4">
    <source>
        <dbReference type="Proteomes" id="UP001183629"/>
    </source>
</evidence>
<feature type="domain" description="Activator of Hsp90 ATPase homologue 1/2-like C-terminal" evidence="2">
    <location>
        <begin position="18"/>
        <end position="140"/>
    </location>
</feature>
<dbReference type="Pfam" id="PF08327">
    <property type="entry name" value="AHSA1"/>
    <property type="match status" value="1"/>
</dbReference>
<proteinExistence type="inferred from homology"/>
<dbReference type="Gene3D" id="3.30.530.20">
    <property type="match status" value="1"/>
</dbReference>
<keyword evidence="4" id="KW-1185">Reference proteome</keyword>
<dbReference type="InterPro" id="IPR013538">
    <property type="entry name" value="ASHA1/2-like_C"/>
</dbReference>
<organism evidence="3 4">
    <name type="scientific">Catenuloplanes niger</name>
    <dbReference type="NCBI Taxonomy" id="587534"/>
    <lineage>
        <taxon>Bacteria</taxon>
        <taxon>Bacillati</taxon>
        <taxon>Actinomycetota</taxon>
        <taxon>Actinomycetes</taxon>
        <taxon>Micromonosporales</taxon>
        <taxon>Micromonosporaceae</taxon>
        <taxon>Catenuloplanes</taxon>
    </lineage>
</organism>
<evidence type="ECO:0000313" key="3">
    <source>
        <dbReference type="EMBL" id="MDR7327035.1"/>
    </source>
</evidence>